<dbReference type="PANTHER" id="PTHR46652">
    <property type="entry name" value="LEUCINE-RICH REPEAT AND IQ DOMAIN-CONTAINING PROTEIN 1-RELATED"/>
    <property type="match status" value="1"/>
</dbReference>
<evidence type="ECO:0000313" key="4">
    <source>
        <dbReference type="EMBL" id="MFL0251326.1"/>
    </source>
</evidence>
<dbReference type="EMBL" id="JBJIAA010000010">
    <property type="protein sequence ID" value="MFL0251326.1"/>
    <property type="molecule type" value="Genomic_DNA"/>
</dbReference>
<keyword evidence="1" id="KW-0433">Leucine-rich repeat</keyword>
<dbReference type="Gene3D" id="3.80.10.10">
    <property type="entry name" value="Ribonuclease Inhibitor"/>
    <property type="match status" value="1"/>
</dbReference>
<dbReference type="Pfam" id="PF12799">
    <property type="entry name" value="LRR_4"/>
    <property type="match status" value="1"/>
</dbReference>
<protein>
    <submittedName>
        <fullName evidence="4">Leucine-rich repeat domain-containing protein</fullName>
    </submittedName>
</protein>
<name>A0ABW8TG89_9CLOT</name>
<gene>
    <name evidence="4" type="ORF">ACJDT4_12945</name>
</gene>
<organism evidence="4 5">
    <name type="scientific">Clostridium neuense</name>
    <dbReference type="NCBI Taxonomy" id="1728934"/>
    <lineage>
        <taxon>Bacteria</taxon>
        <taxon>Bacillati</taxon>
        <taxon>Bacillota</taxon>
        <taxon>Clostridia</taxon>
        <taxon>Eubacteriales</taxon>
        <taxon>Clostridiaceae</taxon>
        <taxon>Clostridium</taxon>
    </lineage>
</organism>
<dbReference type="SUPFAM" id="SSF52058">
    <property type="entry name" value="L domain-like"/>
    <property type="match status" value="1"/>
</dbReference>
<feature type="chain" id="PRO_5047071285" evidence="3">
    <location>
        <begin position="25"/>
        <end position="299"/>
    </location>
</feature>
<dbReference type="PROSITE" id="PS51450">
    <property type="entry name" value="LRR"/>
    <property type="match status" value="1"/>
</dbReference>
<keyword evidence="3" id="KW-0732">Signal</keyword>
<proteinExistence type="predicted"/>
<dbReference type="InterPro" id="IPR050836">
    <property type="entry name" value="SDS22/Internalin_LRR"/>
</dbReference>
<feature type="signal peptide" evidence="3">
    <location>
        <begin position="1"/>
        <end position="24"/>
    </location>
</feature>
<reference evidence="4 5" key="1">
    <citation type="submission" date="2024-11" db="EMBL/GenBank/DDBJ databases">
        <authorList>
            <person name="Heng Y.C."/>
            <person name="Lim A.C.H."/>
            <person name="Lee J.K.Y."/>
            <person name="Kittelmann S."/>
        </authorList>
    </citation>
    <scope>NUCLEOTIDE SEQUENCE [LARGE SCALE GENOMIC DNA]</scope>
    <source>
        <strain evidence="4 5">WILCCON 0114</strain>
    </source>
</reference>
<dbReference type="RefSeq" id="WP_406787986.1">
    <property type="nucleotide sequence ID" value="NZ_JBJIAA010000010.1"/>
</dbReference>
<evidence type="ECO:0000256" key="3">
    <source>
        <dbReference type="SAM" id="SignalP"/>
    </source>
</evidence>
<dbReference type="Proteomes" id="UP001623592">
    <property type="component" value="Unassembled WGS sequence"/>
</dbReference>
<sequence length="299" mass="32789">MIKKLLVASAVSILLLFSTVNAKAATFTDNQVVDANKNWTIHFNGTVFLDDSLKQDIKVVDSEGNKANITLNFGEDEKTIIVNAPQDGYSAGDKYTLTIDGYVHSKMGKSINQAVKLNFSVKDYAVTFKDKNLEQIIRNKINKPTGDILKSDVEKITDLSAKNTAISDISGIENLNNLRCLDLSGSKISDISALKDLKKLGEIYLDNTQVSDISALSNLTDLWVLSLNNTQVTDISALKNLANSLSTINLKNDKISDVSILKNFKSLQSIDLDGTEVTASDKQDLKKLLIPIFDVTNLE</sequence>
<comment type="caution">
    <text evidence="4">The sequence shown here is derived from an EMBL/GenBank/DDBJ whole genome shotgun (WGS) entry which is preliminary data.</text>
</comment>
<evidence type="ECO:0000313" key="5">
    <source>
        <dbReference type="Proteomes" id="UP001623592"/>
    </source>
</evidence>
<keyword evidence="2" id="KW-0677">Repeat</keyword>
<keyword evidence="5" id="KW-1185">Reference proteome</keyword>
<accession>A0ABW8TG89</accession>
<evidence type="ECO:0000256" key="2">
    <source>
        <dbReference type="ARBA" id="ARBA00022737"/>
    </source>
</evidence>
<dbReference type="InterPro" id="IPR032675">
    <property type="entry name" value="LRR_dom_sf"/>
</dbReference>
<evidence type="ECO:0000256" key="1">
    <source>
        <dbReference type="ARBA" id="ARBA00022614"/>
    </source>
</evidence>
<dbReference type="PANTHER" id="PTHR46652:SF3">
    <property type="entry name" value="LEUCINE-RICH REPEAT-CONTAINING PROTEIN 9"/>
    <property type="match status" value="1"/>
</dbReference>
<dbReference type="InterPro" id="IPR001611">
    <property type="entry name" value="Leu-rich_rpt"/>
</dbReference>
<dbReference type="InterPro" id="IPR025875">
    <property type="entry name" value="Leu-rich_rpt_4"/>
</dbReference>